<dbReference type="EMBL" id="JPMI01000079">
    <property type="protein sequence ID" value="KFA92744.1"/>
    <property type="molecule type" value="Genomic_DNA"/>
</dbReference>
<organism evidence="3 4">
    <name type="scientific">Archangium violaceum Cb vi76</name>
    <dbReference type="NCBI Taxonomy" id="1406225"/>
    <lineage>
        <taxon>Bacteria</taxon>
        <taxon>Pseudomonadati</taxon>
        <taxon>Myxococcota</taxon>
        <taxon>Myxococcia</taxon>
        <taxon>Myxococcales</taxon>
        <taxon>Cystobacterineae</taxon>
        <taxon>Archangiaceae</taxon>
        <taxon>Archangium</taxon>
    </lineage>
</organism>
<accession>A0A084SWA9</accession>
<dbReference type="InterPro" id="IPR048341">
    <property type="entry name" value="DUF1285_N"/>
</dbReference>
<protein>
    <recommendedName>
        <fullName evidence="2">DUF1285 domain-containing protein</fullName>
    </recommendedName>
</protein>
<gene>
    <name evidence="3" type="ORF">Q664_12840</name>
</gene>
<feature type="region of interest" description="Disordered" evidence="1">
    <location>
        <begin position="1"/>
        <end position="24"/>
    </location>
</feature>
<dbReference type="AlphaFoldDB" id="A0A084SWA9"/>
<feature type="compositionally biased region" description="Pro residues" evidence="1">
    <location>
        <begin position="1"/>
        <end position="18"/>
    </location>
</feature>
<dbReference type="Gene3D" id="3.10.540.10">
    <property type="entry name" value="duf1285 like domain"/>
    <property type="match status" value="1"/>
</dbReference>
<name>A0A084SWA9_9BACT</name>
<evidence type="ECO:0000313" key="3">
    <source>
        <dbReference type="EMBL" id="KFA92744.1"/>
    </source>
</evidence>
<reference evidence="3 4" key="1">
    <citation type="submission" date="2014-07" db="EMBL/GenBank/DDBJ databases">
        <title>Draft Genome Sequence of Gephyronic Acid Producer, Cystobacter violaceus Strain Cb vi76.</title>
        <authorList>
            <person name="Stevens D.C."/>
            <person name="Young J."/>
            <person name="Carmichael R."/>
            <person name="Tan J."/>
            <person name="Taylor R.E."/>
        </authorList>
    </citation>
    <scope>NUCLEOTIDE SEQUENCE [LARGE SCALE GENOMIC DNA]</scope>
    <source>
        <strain evidence="3 4">Cb vi76</strain>
    </source>
</reference>
<proteinExistence type="predicted"/>
<evidence type="ECO:0000259" key="2">
    <source>
        <dbReference type="Pfam" id="PF06938"/>
    </source>
</evidence>
<feature type="domain" description="DUF1285" evidence="2">
    <location>
        <begin position="16"/>
        <end position="81"/>
    </location>
</feature>
<comment type="caution">
    <text evidence="3">The sequence shown here is derived from an EMBL/GenBank/DDBJ whole genome shotgun (WGS) entry which is preliminary data.</text>
</comment>
<sequence length="174" mass="19688">MTQPPSGPTPPSGPPPPGKRWHTREDSGIRLDARLRWWHDDEPIEHPRIIELFNSSLVLDEQGRYQLQIGQDWCFIQVEDAAYEVRTVDVTPDERVSVRLSDRTAEALEPDTLGVDSEGVLTCRVKRGRAKARFSRDAQYQLGELMEQGEDGRLYLRAGQRRLAVPVSLESLGA</sequence>
<evidence type="ECO:0000256" key="1">
    <source>
        <dbReference type="SAM" id="MobiDB-lite"/>
    </source>
</evidence>
<dbReference type="RefSeq" id="WP_043394058.1">
    <property type="nucleotide sequence ID" value="NZ_JPMI01000079.1"/>
</dbReference>
<dbReference type="Proteomes" id="UP000028547">
    <property type="component" value="Unassembled WGS sequence"/>
</dbReference>
<dbReference type="Pfam" id="PF06938">
    <property type="entry name" value="DUF1285_N"/>
    <property type="match status" value="1"/>
</dbReference>
<evidence type="ECO:0000313" key="4">
    <source>
        <dbReference type="Proteomes" id="UP000028547"/>
    </source>
</evidence>